<dbReference type="EMBL" id="LR797076">
    <property type="protein sequence ID" value="CAB4185390.1"/>
    <property type="molecule type" value="Genomic_DNA"/>
</dbReference>
<gene>
    <name evidence="1" type="ORF">UFOVP1119_42</name>
    <name evidence="2" type="ORF">UFOVP1238_16</name>
</gene>
<name>A0A6J5RBB0_9CAUD</name>
<sequence>MAKISKSVMEDLEDQASQIIYFEAAMSDEDKATKAVLKRLVEIYKAGAESK</sequence>
<organism evidence="2">
    <name type="scientific">uncultured Caudovirales phage</name>
    <dbReference type="NCBI Taxonomy" id="2100421"/>
    <lineage>
        <taxon>Viruses</taxon>
        <taxon>Duplodnaviria</taxon>
        <taxon>Heunggongvirae</taxon>
        <taxon>Uroviricota</taxon>
        <taxon>Caudoviricetes</taxon>
        <taxon>Peduoviridae</taxon>
        <taxon>Maltschvirus</taxon>
        <taxon>Maltschvirus maltsch</taxon>
    </lineage>
</organism>
<protein>
    <submittedName>
        <fullName evidence="2">Uncharacterized protein</fullName>
    </submittedName>
</protein>
<evidence type="ECO:0000313" key="1">
    <source>
        <dbReference type="EMBL" id="CAB4185390.1"/>
    </source>
</evidence>
<accession>A0A6J5RBB0</accession>
<dbReference type="EMBL" id="LR797198">
    <property type="protein sequence ID" value="CAB4193092.1"/>
    <property type="molecule type" value="Genomic_DNA"/>
</dbReference>
<reference evidence="2" key="1">
    <citation type="submission" date="2020-05" db="EMBL/GenBank/DDBJ databases">
        <authorList>
            <person name="Chiriac C."/>
            <person name="Salcher M."/>
            <person name="Ghai R."/>
            <person name="Kavagutti S V."/>
        </authorList>
    </citation>
    <scope>NUCLEOTIDE SEQUENCE</scope>
</reference>
<proteinExistence type="predicted"/>
<evidence type="ECO:0000313" key="2">
    <source>
        <dbReference type="EMBL" id="CAB4193092.1"/>
    </source>
</evidence>